<proteinExistence type="inferred from homology"/>
<organism evidence="2 3">
    <name type="scientific">Gryllotalpicola protaetiae</name>
    <dbReference type="NCBI Taxonomy" id="2419771"/>
    <lineage>
        <taxon>Bacteria</taxon>
        <taxon>Bacillati</taxon>
        <taxon>Actinomycetota</taxon>
        <taxon>Actinomycetes</taxon>
        <taxon>Micrococcales</taxon>
        <taxon>Microbacteriaceae</taxon>
        <taxon>Gryllotalpicola</taxon>
    </lineage>
</organism>
<accession>A0A387BJR8</accession>
<dbReference type="InterPro" id="IPR050571">
    <property type="entry name" value="Class-IV_PLP-Dep_Aminotrnsfr"/>
</dbReference>
<comment type="similarity">
    <text evidence="1">Belongs to the class-IV pyridoxal-phosphate-dependent aminotransferase family.</text>
</comment>
<reference evidence="2 3" key="1">
    <citation type="submission" date="2018-09" db="EMBL/GenBank/DDBJ databases">
        <title>Genome sequencing of strain 2DFW10M-5.</title>
        <authorList>
            <person name="Heo J."/>
            <person name="Kim S.-J."/>
            <person name="Kwon S.-W."/>
        </authorList>
    </citation>
    <scope>NUCLEOTIDE SEQUENCE [LARGE SCALE GENOMIC DNA]</scope>
    <source>
        <strain evidence="2 3">2DFW10M-5</strain>
    </source>
</reference>
<dbReference type="InterPro" id="IPR043132">
    <property type="entry name" value="BCAT-like_C"/>
</dbReference>
<dbReference type="NCBIfam" id="NF005888">
    <property type="entry name" value="PRK07849.1-3"/>
    <property type="match status" value="1"/>
</dbReference>
<dbReference type="GO" id="GO:0046394">
    <property type="term" value="P:carboxylic acid biosynthetic process"/>
    <property type="evidence" value="ECO:0007669"/>
    <property type="project" value="UniProtKB-ARBA"/>
</dbReference>
<dbReference type="Gene3D" id="3.20.10.10">
    <property type="entry name" value="D-amino Acid Aminotransferase, subunit A, domain 2"/>
    <property type="match status" value="1"/>
</dbReference>
<dbReference type="PANTHER" id="PTHR42743">
    <property type="entry name" value="AMINO-ACID AMINOTRANSFERASE"/>
    <property type="match status" value="1"/>
</dbReference>
<dbReference type="InterPro" id="IPR036038">
    <property type="entry name" value="Aminotransferase-like"/>
</dbReference>
<dbReference type="SUPFAM" id="SSF56752">
    <property type="entry name" value="D-aminoacid aminotransferase-like PLP-dependent enzymes"/>
    <property type="match status" value="1"/>
</dbReference>
<dbReference type="OrthoDB" id="3199344at2"/>
<dbReference type="KEGG" id="gry:D7I44_05135"/>
<dbReference type="Gene3D" id="3.30.470.10">
    <property type="match status" value="1"/>
</dbReference>
<evidence type="ECO:0000256" key="1">
    <source>
        <dbReference type="ARBA" id="ARBA00009320"/>
    </source>
</evidence>
<dbReference type="Proteomes" id="UP000275069">
    <property type="component" value="Chromosome"/>
</dbReference>
<dbReference type="EC" id="4.1.3.38" evidence="2"/>
<gene>
    <name evidence="2" type="ORF">D7I44_05135</name>
</gene>
<dbReference type="NCBIfam" id="NF005886">
    <property type="entry name" value="PRK07849.1-1"/>
    <property type="match status" value="1"/>
</dbReference>
<protein>
    <submittedName>
        <fullName evidence="2">Aminodeoxychorismate lyase</fullName>
        <ecNumber evidence="2">4.1.3.38</ecNumber>
    </submittedName>
</protein>
<name>A0A387BJR8_9MICO</name>
<evidence type="ECO:0000313" key="3">
    <source>
        <dbReference type="Proteomes" id="UP000275069"/>
    </source>
</evidence>
<dbReference type="AlphaFoldDB" id="A0A387BJR8"/>
<evidence type="ECO:0000313" key="2">
    <source>
        <dbReference type="EMBL" id="AYG02968.1"/>
    </source>
</evidence>
<dbReference type="GO" id="GO:0005829">
    <property type="term" value="C:cytosol"/>
    <property type="evidence" value="ECO:0007669"/>
    <property type="project" value="TreeGrafter"/>
</dbReference>
<dbReference type="EMBL" id="CP032624">
    <property type="protein sequence ID" value="AYG02968.1"/>
    <property type="molecule type" value="Genomic_DNA"/>
</dbReference>
<dbReference type="InterPro" id="IPR001544">
    <property type="entry name" value="Aminotrans_IV"/>
</dbReference>
<dbReference type="GO" id="GO:0008696">
    <property type="term" value="F:4-amino-4-deoxychorismate lyase activity"/>
    <property type="evidence" value="ECO:0007669"/>
    <property type="project" value="UniProtKB-EC"/>
</dbReference>
<sequence length="323" mass="34848">MGRDLWCRNPSRACESLARSRVEIVPASDPIVFLVDVAPAGATEPAAGWESTVRRVRADEPIVLGTDLSATRGDGVFETLGVLEGCPQAVDAHFWRLANSAELLELPAPNLEQWRVAMRVAGDALPTDRQGGIKLVLSRGVEGAGRSTGWLIATVADDDFANRTEGWKVVTLDRGYRHDLSEHAPWLLPGAKTLSYAVNMATLREAARRGADNAIYLSSDGFVMEAPQSSVLLRRGDTLITPKTDIGILPGTTQLSVFAIAAQWGLATEDRLVEASELLDSDGLWLLSSVKLATPITQVDGKSITVDRELSDKLNAALLARRE</sequence>
<dbReference type="PANTHER" id="PTHR42743:SF11">
    <property type="entry name" value="AMINODEOXYCHORISMATE LYASE"/>
    <property type="match status" value="1"/>
</dbReference>
<keyword evidence="3" id="KW-1185">Reference proteome</keyword>
<dbReference type="Pfam" id="PF01063">
    <property type="entry name" value="Aminotran_4"/>
    <property type="match status" value="1"/>
</dbReference>
<dbReference type="InterPro" id="IPR043131">
    <property type="entry name" value="BCAT-like_N"/>
</dbReference>
<keyword evidence="2" id="KW-0456">Lyase</keyword>